<dbReference type="InterPro" id="IPR007529">
    <property type="entry name" value="Znf_HIT"/>
</dbReference>
<dbReference type="InterPro" id="IPR051639">
    <property type="entry name" value="BCD1"/>
</dbReference>
<gene>
    <name evidence="10" type="ORF">LAESUDRAFT_718816</name>
</gene>
<proteinExistence type="inferred from homology"/>
<dbReference type="FunCoup" id="A0A165I3K2">
    <property type="interactions" value="20"/>
</dbReference>
<comment type="function">
    <text evidence="5">Required for box C/D snoRNAs accumulation involved in snoRNA processing, snoRNA transport to the nucleolus and ribosome biogenesis.</text>
</comment>
<accession>A0A165I3K2</accession>
<dbReference type="InterPro" id="IPR057721">
    <property type="entry name" value="BCD1_alpha/beta"/>
</dbReference>
<dbReference type="GO" id="GO:0005634">
    <property type="term" value="C:nucleus"/>
    <property type="evidence" value="ECO:0007669"/>
    <property type="project" value="TreeGrafter"/>
</dbReference>
<feature type="domain" description="HIT-type" evidence="9">
    <location>
        <begin position="25"/>
        <end position="60"/>
    </location>
</feature>
<dbReference type="GeneID" id="63824535"/>
<feature type="compositionally biased region" description="Acidic residues" evidence="8">
    <location>
        <begin position="415"/>
        <end position="440"/>
    </location>
</feature>
<sequence length="491" mass="53977">MSAKDDPSPEEQATTSAVSLQSPFCAICSTKPAVYTCPRCSIRTCSLLCSTAHKTRDEGCSGVRNKAAYVPMNQYGYMALMSDYTFLEDVGRRVGDWGREIVQGRYTASTQEVGRVRATPMRSRGRGRGMRGGPAGGGKLRSKREVLKMSLDFRDIEMELLPNGMERRILNQSTWDFKNRTALLTVEFRFHPPRDPLAPSSQASSPPFTLLTHRNALEKSLLSLLQDQMNERGKSKKADPLPSWIHSLVFPDVDVPDAFMPPTCVMRTPLDPLSSLKTRTGYGAPRPGHIICEGYYKLDPSQSLGANLKHKNFVEFPTIEVWEDGIFHGTIVDHQGIVLHGDEEPQPKRRKLSAKAGKKAITGLLTGYGSDDEDGREKEEQNVLDLLGGYAGSDDDADTQREPNSGPPGNANTLGDDEAYDDGLCDEDAEGETDDEFQAEPEDIATLLEQLRQAGALRDPRAASALPGFADGDDEEVDWGDSSEEEQNDDG</sequence>
<keyword evidence="11" id="KW-1185">Reference proteome</keyword>
<feature type="region of interest" description="Disordered" evidence="8">
    <location>
        <begin position="388"/>
        <end position="440"/>
    </location>
</feature>
<dbReference type="OrthoDB" id="272357at2759"/>
<feature type="region of interest" description="Disordered" evidence="8">
    <location>
        <begin position="121"/>
        <end position="140"/>
    </location>
</feature>
<dbReference type="GO" id="GO:0008270">
    <property type="term" value="F:zinc ion binding"/>
    <property type="evidence" value="ECO:0007669"/>
    <property type="project" value="UniProtKB-UniRule"/>
</dbReference>
<dbReference type="GO" id="GO:0000463">
    <property type="term" value="P:maturation of LSU-rRNA from tricistronic rRNA transcript (SSU-rRNA, 5.8S rRNA, LSU-rRNA)"/>
    <property type="evidence" value="ECO:0007669"/>
    <property type="project" value="TreeGrafter"/>
</dbReference>
<evidence type="ECO:0000256" key="1">
    <source>
        <dbReference type="ARBA" id="ARBA00022553"/>
    </source>
</evidence>
<protein>
    <recommendedName>
        <fullName evidence="9">HIT-type domain-containing protein</fullName>
    </recommendedName>
</protein>
<dbReference type="EMBL" id="KV427605">
    <property type="protein sequence ID" value="KZT12549.1"/>
    <property type="molecule type" value="Genomic_DNA"/>
</dbReference>
<comment type="similarity">
    <text evidence="6">Belongs to the BCD1 family.</text>
</comment>
<evidence type="ECO:0000256" key="4">
    <source>
        <dbReference type="ARBA" id="ARBA00022833"/>
    </source>
</evidence>
<dbReference type="CDD" id="cd23023">
    <property type="entry name" value="zf-HIT_BCD1"/>
    <property type="match status" value="1"/>
</dbReference>
<evidence type="ECO:0000313" key="11">
    <source>
        <dbReference type="Proteomes" id="UP000076871"/>
    </source>
</evidence>
<evidence type="ECO:0000256" key="8">
    <source>
        <dbReference type="SAM" id="MobiDB-lite"/>
    </source>
</evidence>
<feature type="compositionally biased region" description="Acidic residues" evidence="8">
    <location>
        <begin position="471"/>
        <end position="491"/>
    </location>
</feature>
<evidence type="ECO:0000313" key="10">
    <source>
        <dbReference type="EMBL" id="KZT12549.1"/>
    </source>
</evidence>
<dbReference type="Pfam" id="PF04438">
    <property type="entry name" value="zf-HIT"/>
    <property type="match status" value="1"/>
</dbReference>
<dbReference type="RefSeq" id="XP_040770059.1">
    <property type="nucleotide sequence ID" value="XM_040907506.1"/>
</dbReference>
<dbReference type="Pfam" id="PF25790">
    <property type="entry name" value="BCD1"/>
    <property type="match status" value="1"/>
</dbReference>
<dbReference type="Gene3D" id="3.30.60.190">
    <property type="match status" value="1"/>
</dbReference>
<keyword evidence="1" id="KW-0597">Phosphoprotein</keyword>
<organism evidence="10 11">
    <name type="scientific">Laetiporus sulphureus 93-53</name>
    <dbReference type="NCBI Taxonomy" id="1314785"/>
    <lineage>
        <taxon>Eukaryota</taxon>
        <taxon>Fungi</taxon>
        <taxon>Dikarya</taxon>
        <taxon>Basidiomycota</taxon>
        <taxon>Agaricomycotina</taxon>
        <taxon>Agaricomycetes</taxon>
        <taxon>Polyporales</taxon>
        <taxon>Laetiporus</taxon>
    </lineage>
</organism>
<dbReference type="STRING" id="1314785.A0A165I3K2"/>
<dbReference type="InParanoid" id="A0A165I3K2"/>
<keyword evidence="4" id="KW-0862">Zinc</keyword>
<evidence type="ECO:0000256" key="7">
    <source>
        <dbReference type="PROSITE-ProRule" id="PRU00453"/>
    </source>
</evidence>
<dbReference type="GO" id="GO:0048254">
    <property type="term" value="P:snoRNA localization"/>
    <property type="evidence" value="ECO:0007669"/>
    <property type="project" value="TreeGrafter"/>
</dbReference>
<name>A0A165I3K2_9APHY</name>
<dbReference type="AlphaFoldDB" id="A0A165I3K2"/>
<dbReference type="PANTHER" id="PTHR13483">
    <property type="entry name" value="BOX C_D SNORNA PROTEIN 1-RELATED"/>
    <property type="match status" value="1"/>
</dbReference>
<dbReference type="GO" id="GO:0070761">
    <property type="term" value="C:pre-snoRNP complex"/>
    <property type="evidence" value="ECO:0007669"/>
    <property type="project" value="TreeGrafter"/>
</dbReference>
<evidence type="ECO:0000259" key="9">
    <source>
        <dbReference type="PROSITE" id="PS51083"/>
    </source>
</evidence>
<dbReference type="SUPFAM" id="SSF144232">
    <property type="entry name" value="HIT/MYND zinc finger-like"/>
    <property type="match status" value="1"/>
</dbReference>
<feature type="compositionally biased region" description="Gly residues" evidence="8">
    <location>
        <begin position="130"/>
        <end position="139"/>
    </location>
</feature>
<dbReference type="PANTHER" id="PTHR13483:SF3">
    <property type="entry name" value="BOX C_D SNORNA PROTEIN 1"/>
    <property type="match status" value="1"/>
</dbReference>
<reference evidence="10 11" key="1">
    <citation type="journal article" date="2016" name="Mol. Biol. Evol.">
        <title>Comparative Genomics of Early-Diverging Mushroom-Forming Fungi Provides Insights into the Origins of Lignocellulose Decay Capabilities.</title>
        <authorList>
            <person name="Nagy L.G."/>
            <person name="Riley R."/>
            <person name="Tritt A."/>
            <person name="Adam C."/>
            <person name="Daum C."/>
            <person name="Floudas D."/>
            <person name="Sun H."/>
            <person name="Yadav J.S."/>
            <person name="Pangilinan J."/>
            <person name="Larsson K.H."/>
            <person name="Matsuura K."/>
            <person name="Barry K."/>
            <person name="Labutti K."/>
            <person name="Kuo R."/>
            <person name="Ohm R.A."/>
            <person name="Bhattacharya S.S."/>
            <person name="Shirouzu T."/>
            <person name="Yoshinaga Y."/>
            <person name="Martin F.M."/>
            <person name="Grigoriev I.V."/>
            <person name="Hibbett D.S."/>
        </authorList>
    </citation>
    <scope>NUCLEOTIDE SEQUENCE [LARGE SCALE GENOMIC DNA]</scope>
    <source>
        <strain evidence="10 11">93-53</strain>
    </source>
</reference>
<keyword evidence="3 7" id="KW-0863">Zinc-finger</keyword>
<dbReference type="GO" id="GO:0000492">
    <property type="term" value="P:box C/D snoRNP assembly"/>
    <property type="evidence" value="ECO:0007669"/>
    <property type="project" value="TreeGrafter"/>
</dbReference>
<dbReference type="Proteomes" id="UP000076871">
    <property type="component" value="Unassembled WGS sequence"/>
</dbReference>
<evidence type="ECO:0000256" key="2">
    <source>
        <dbReference type="ARBA" id="ARBA00022723"/>
    </source>
</evidence>
<feature type="region of interest" description="Disordered" evidence="8">
    <location>
        <begin position="458"/>
        <end position="491"/>
    </location>
</feature>
<dbReference type="PROSITE" id="PS51083">
    <property type="entry name" value="ZF_HIT"/>
    <property type="match status" value="1"/>
</dbReference>
<evidence type="ECO:0000256" key="3">
    <source>
        <dbReference type="ARBA" id="ARBA00022771"/>
    </source>
</evidence>
<evidence type="ECO:0000256" key="6">
    <source>
        <dbReference type="ARBA" id="ARBA00049654"/>
    </source>
</evidence>
<evidence type="ECO:0000256" key="5">
    <source>
        <dbReference type="ARBA" id="ARBA00049598"/>
    </source>
</evidence>
<keyword evidence="2" id="KW-0479">Metal-binding</keyword>